<dbReference type="InterPro" id="IPR050428">
    <property type="entry name" value="TCS_sensor_his_kinase"/>
</dbReference>
<comment type="catalytic activity">
    <reaction evidence="1">
        <text>ATP + protein L-histidine = ADP + protein N-phospho-L-histidine.</text>
        <dbReference type="EC" id="2.7.13.3"/>
    </reaction>
</comment>
<dbReference type="InterPro" id="IPR003661">
    <property type="entry name" value="HisK_dim/P_dom"/>
</dbReference>
<dbReference type="CDD" id="cd06225">
    <property type="entry name" value="HAMP"/>
    <property type="match status" value="1"/>
</dbReference>
<dbReference type="CDD" id="cd00082">
    <property type="entry name" value="HisKA"/>
    <property type="match status" value="1"/>
</dbReference>
<evidence type="ECO:0000256" key="5">
    <source>
        <dbReference type="ARBA" id="ARBA00022679"/>
    </source>
</evidence>
<evidence type="ECO:0000256" key="2">
    <source>
        <dbReference type="ARBA" id="ARBA00004236"/>
    </source>
</evidence>
<keyword evidence="5" id="KW-0808">Transferase</keyword>
<dbReference type="PANTHER" id="PTHR45436">
    <property type="entry name" value="SENSOR HISTIDINE KINASE YKOH"/>
    <property type="match status" value="1"/>
</dbReference>
<accession>A0ABS1K2H9</accession>
<evidence type="ECO:0000256" key="7">
    <source>
        <dbReference type="ARBA" id="ARBA00022777"/>
    </source>
</evidence>
<dbReference type="InterPro" id="IPR036097">
    <property type="entry name" value="HisK_dim/P_sf"/>
</dbReference>
<keyword evidence="16" id="KW-1185">Reference proteome</keyword>
<dbReference type="InterPro" id="IPR005467">
    <property type="entry name" value="His_kinase_dom"/>
</dbReference>
<reference evidence="15 16" key="1">
    <citation type="submission" date="2021-01" db="EMBL/GenBank/DDBJ databases">
        <title>Genome public.</title>
        <authorList>
            <person name="Liu C."/>
            <person name="Sun Q."/>
        </authorList>
    </citation>
    <scope>NUCLEOTIDE SEQUENCE [LARGE SCALE GENOMIC DNA]</scope>
    <source>
        <strain evidence="15 16">JC656</strain>
    </source>
</reference>
<dbReference type="Gene3D" id="3.30.565.10">
    <property type="entry name" value="Histidine kinase-like ATPase, C-terminal domain"/>
    <property type="match status" value="1"/>
</dbReference>
<dbReference type="RefSeq" id="WP_189692419.1">
    <property type="nucleotide sequence ID" value="NZ_BNCM01000002.1"/>
</dbReference>
<dbReference type="SMART" id="SM00387">
    <property type="entry name" value="HATPase_c"/>
    <property type="match status" value="1"/>
</dbReference>
<feature type="transmembrane region" description="Helical" evidence="12">
    <location>
        <begin position="189"/>
        <end position="212"/>
    </location>
</feature>
<feature type="domain" description="HAMP" evidence="14">
    <location>
        <begin position="213"/>
        <end position="275"/>
    </location>
</feature>
<evidence type="ECO:0000256" key="10">
    <source>
        <dbReference type="ARBA" id="ARBA00023136"/>
    </source>
</evidence>
<comment type="caution">
    <text evidence="15">The sequence shown here is derived from an EMBL/GenBank/DDBJ whole genome shotgun (WGS) entry which is preliminary data.</text>
</comment>
<keyword evidence="7 15" id="KW-0418">Kinase</keyword>
<dbReference type="SUPFAM" id="SSF47384">
    <property type="entry name" value="Homodimeric domain of signal transducing histidine kinase"/>
    <property type="match status" value="1"/>
</dbReference>
<dbReference type="CDD" id="cd00075">
    <property type="entry name" value="HATPase"/>
    <property type="match status" value="1"/>
</dbReference>
<dbReference type="SMART" id="SM00304">
    <property type="entry name" value="HAMP"/>
    <property type="match status" value="1"/>
</dbReference>
<keyword evidence="9" id="KW-0902">Two-component regulatory system</keyword>
<keyword evidence="6 12" id="KW-0812">Transmembrane</keyword>
<dbReference type="SUPFAM" id="SSF55874">
    <property type="entry name" value="ATPase domain of HSP90 chaperone/DNA topoisomerase II/histidine kinase"/>
    <property type="match status" value="1"/>
</dbReference>
<dbReference type="EC" id="2.7.13.3" evidence="3"/>
<proteinExistence type="predicted"/>
<evidence type="ECO:0000259" key="14">
    <source>
        <dbReference type="PROSITE" id="PS50885"/>
    </source>
</evidence>
<evidence type="ECO:0000256" key="6">
    <source>
        <dbReference type="ARBA" id="ARBA00022692"/>
    </source>
</evidence>
<dbReference type="SMART" id="SM00388">
    <property type="entry name" value="HisKA"/>
    <property type="match status" value="1"/>
</dbReference>
<evidence type="ECO:0000256" key="4">
    <source>
        <dbReference type="ARBA" id="ARBA00022553"/>
    </source>
</evidence>
<dbReference type="PROSITE" id="PS50885">
    <property type="entry name" value="HAMP"/>
    <property type="match status" value="1"/>
</dbReference>
<evidence type="ECO:0000259" key="13">
    <source>
        <dbReference type="PROSITE" id="PS50109"/>
    </source>
</evidence>
<feature type="region of interest" description="Disordered" evidence="11">
    <location>
        <begin position="130"/>
        <end position="150"/>
    </location>
</feature>
<dbReference type="Proteomes" id="UP000639051">
    <property type="component" value="Unassembled WGS sequence"/>
</dbReference>
<dbReference type="Pfam" id="PF02518">
    <property type="entry name" value="HATPase_c"/>
    <property type="match status" value="1"/>
</dbReference>
<keyword evidence="4" id="KW-0597">Phosphoprotein</keyword>
<dbReference type="GO" id="GO:0016301">
    <property type="term" value="F:kinase activity"/>
    <property type="evidence" value="ECO:0007669"/>
    <property type="project" value="UniProtKB-KW"/>
</dbReference>
<evidence type="ECO:0000256" key="8">
    <source>
        <dbReference type="ARBA" id="ARBA00022989"/>
    </source>
</evidence>
<evidence type="ECO:0000256" key="9">
    <source>
        <dbReference type="ARBA" id="ARBA00023012"/>
    </source>
</evidence>
<dbReference type="PANTHER" id="PTHR45436:SF5">
    <property type="entry name" value="SENSOR HISTIDINE KINASE TRCS"/>
    <property type="match status" value="1"/>
</dbReference>
<organism evidence="15 16">
    <name type="scientific">Sinomonas cellulolyticus</name>
    <dbReference type="NCBI Taxonomy" id="2801916"/>
    <lineage>
        <taxon>Bacteria</taxon>
        <taxon>Bacillati</taxon>
        <taxon>Actinomycetota</taxon>
        <taxon>Actinomycetes</taxon>
        <taxon>Micrococcales</taxon>
        <taxon>Micrococcaceae</taxon>
        <taxon>Sinomonas</taxon>
    </lineage>
</organism>
<dbReference type="EMBL" id="JAERRC010000024">
    <property type="protein sequence ID" value="MBL0705871.1"/>
    <property type="molecule type" value="Genomic_DNA"/>
</dbReference>
<keyword evidence="10 12" id="KW-0472">Membrane</keyword>
<dbReference type="Pfam" id="PF00672">
    <property type="entry name" value="HAMP"/>
    <property type="match status" value="1"/>
</dbReference>
<evidence type="ECO:0000256" key="12">
    <source>
        <dbReference type="SAM" id="Phobius"/>
    </source>
</evidence>
<evidence type="ECO:0000313" key="16">
    <source>
        <dbReference type="Proteomes" id="UP000639051"/>
    </source>
</evidence>
<dbReference type="InterPro" id="IPR004358">
    <property type="entry name" value="Sig_transdc_His_kin-like_C"/>
</dbReference>
<protein>
    <recommendedName>
        <fullName evidence="3">histidine kinase</fullName>
        <ecNumber evidence="3">2.7.13.3</ecNumber>
    </recommendedName>
</protein>
<dbReference type="PROSITE" id="PS50109">
    <property type="entry name" value="HIS_KIN"/>
    <property type="match status" value="1"/>
</dbReference>
<evidence type="ECO:0000256" key="11">
    <source>
        <dbReference type="SAM" id="MobiDB-lite"/>
    </source>
</evidence>
<sequence length="517" mass="54144">MSTLSGAEPRTGHSWLHPDTWHLRTKLVAVTTLLLVGICTVVGTVLYASMERVLTQQLDSQLAQASYRAAEFSSPSTTGTPRRNPIEAPGQGAGTLNARISNGVLVTSSLITSDGRVASPTASDAAQLASVPISPARSGPGRPGADELTPVDRKLSAGTYRLVAVQTEYGDVVVTGLPMAATEATLGSLVLTTVIVSLGGLMLVGLLGTIIIRRTMKPLDQLSHVAGQVAQLPLDAGEVALAVRVPASAANPGTEVGQVGNALNRMLDNVSGALEARQASEMKVRQFVADASHELRTPLTAIRGYTDMLRLTEPLTEQGAESLGRVETQSLRMSRLVEDLLTLARLDEGQPLKRGPVDLTQLVVETVTDQKVIAPDHTWRLELPDEPLEITADGAKLHQVLVNLLSNARKHTPPGTTVTASAGRSARGDAVLTVTDDGPGIPPDLQRTVFSRFTRADKARAAGGEGSTGLGLSIVEAIVKAHGGSIDLTSRPGRTEFAVYLPATPVSQPVPTPAPAA</sequence>
<keyword evidence="8 12" id="KW-1133">Transmembrane helix</keyword>
<dbReference type="PRINTS" id="PR00344">
    <property type="entry name" value="BCTRLSENSOR"/>
</dbReference>
<feature type="region of interest" description="Disordered" evidence="11">
    <location>
        <begin position="70"/>
        <end position="89"/>
    </location>
</feature>
<name>A0ABS1K2H9_9MICC</name>
<dbReference type="InterPro" id="IPR003660">
    <property type="entry name" value="HAMP_dom"/>
</dbReference>
<evidence type="ECO:0000313" key="15">
    <source>
        <dbReference type="EMBL" id="MBL0705871.1"/>
    </source>
</evidence>
<comment type="subcellular location">
    <subcellularLocation>
        <location evidence="2">Cell membrane</location>
    </subcellularLocation>
</comment>
<dbReference type="Pfam" id="PF00512">
    <property type="entry name" value="HisKA"/>
    <property type="match status" value="1"/>
</dbReference>
<dbReference type="InterPro" id="IPR036890">
    <property type="entry name" value="HATPase_C_sf"/>
</dbReference>
<dbReference type="InterPro" id="IPR003594">
    <property type="entry name" value="HATPase_dom"/>
</dbReference>
<evidence type="ECO:0000256" key="1">
    <source>
        <dbReference type="ARBA" id="ARBA00000085"/>
    </source>
</evidence>
<dbReference type="Gene3D" id="6.10.340.10">
    <property type="match status" value="1"/>
</dbReference>
<feature type="transmembrane region" description="Helical" evidence="12">
    <location>
        <begin position="27"/>
        <end position="48"/>
    </location>
</feature>
<dbReference type="Gene3D" id="1.10.287.130">
    <property type="match status" value="1"/>
</dbReference>
<evidence type="ECO:0000256" key="3">
    <source>
        <dbReference type="ARBA" id="ARBA00012438"/>
    </source>
</evidence>
<gene>
    <name evidence="15" type="ORF">JJE72_10170</name>
</gene>
<feature type="domain" description="Histidine kinase" evidence="13">
    <location>
        <begin position="290"/>
        <end position="505"/>
    </location>
</feature>